<dbReference type="Pfam" id="PF01237">
    <property type="entry name" value="Oxysterol_BP"/>
    <property type="match status" value="1"/>
</dbReference>
<protein>
    <recommendedName>
        <fullName evidence="4">Oxysterol binding protein</fullName>
    </recommendedName>
</protein>
<dbReference type="Proteomes" id="UP001470230">
    <property type="component" value="Unassembled WGS sequence"/>
</dbReference>
<organism evidence="2 3">
    <name type="scientific">Tritrichomonas musculus</name>
    <dbReference type="NCBI Taxonomy" id="1915356"/>
    <lineage>
        <taxon>Eukaryota</taxon>
        <taxon>Metamonada</taxon>
        <taxon>Parabasalia</taxon>
        <taxon>Tritrichomonadida</taxon>
        <taxon>Tritrichomonadidae</taxon>
        <taxon>Tritrichomonas</taxon>
    </lineage>
</organism>
<dbReference type="InterPro" id="IPR000648">
    <property type="entry name" value="Oxysterol-bd"/>
</dbReference>
<reference evidence="2 3" key="1">
    <citation type="submission" date="2024-04" db="EMBL/GenBank/DDBJ databases">
        <title>Tritrichomonas musculus Genome.</title>
        <authorList>
            <person name="Alves-Ferreira E."/>
            <person name="Grigg M."/>
            <person name="Lorenzi H."/>
            <person name="Galac M."/>
        </authorList>
    </citation>
    <scope>NUCLEOTIDE SEQUENCE [LARGE SCALE GENOMIC DNA]</scope>
    <source>
        <strain evidence="2 3">EAF2021</strain>
    </source>
</reference>
<proteinExistence type="predicted"/>
<sequence>MSLVSRKEAPISGSISEKAVAAGVKIQTTSVVGFPRTELPNTDNDYTYERQRAKTKMTPEGLKPLTKEETHEEHQMTKALLKKFTQNVVQGSGTSMSFPVAYSEPRSYLERTSDLFAFLVETYIKKSIECTDPVEKLVQITTGILAGYHLDLNTKKVFNPYLGETYMSRWENGSTIYAEQVCHHPPLSVFQIYAPDDSWYCYSDPVKFNVDNNMMSSLDVSMDGDFHLHIKNGPVYEWEFPVVFLSGQVKGDRIVRIKGDISVKDVTNDLTAKIEVSPKSSKKKGITDSRASTIYGGIVKGGKEKKHKLSIGKNDEPYIKTFTGDYVHQILVDGKVVWDIDQDLAHRAVGQVDDSDLLPSDVRYRGDRDLLISNNNAEADKAKTALENLQRREAKIRESVKKKK</sequence>
<dbReference type="EMBL" id="JAPFFF010000006">
    <property type="protein sequence ID" value="KAK8888001.1"/>
    <property type="molecule type" value="Genomic_DNA"/>
</dbReference>
<dbReference type="Gene3D" id="2.40.160.120">
    <property type="match status" value="1"/>
</dbReference>
<dbReference type="PANTHER" id="PTHR10972">
    <property type="entry name" value="OXYSTEROL-BINDING PROTEIN-RELATED"/>
    <property type="match status" value="1"/>
</dbReference>
<dbReference type="InterPro" id="IPR037239">
    <property type="entry name" value="OSBP_sf"/>
</dbReference>
<keyword evidence="3" id="KW-1185">Reference proteome</keyword>
<comment type="caution">
    <text evidence="2">The sequence shown here is derived from an EMBL/GenBank/DDBJ whole genome shotgun (WGS) entry which is preliminary data.</text>
</comment>
<feature type="coiled-coil region" evidence="1">
    <location>
        <begin position="372"/>
        <end position="399"/>
    </location>
</feature>
<gene>
    <name evidence="2" type="ORF">M9Y10_039061</name>
</gene>
<accession>A0ABR2KAT0</accession>
<evidence type="ECO:0000313" key="3">
    <source>
        <dbReference type="Proteomes" id="UP001470230"/>
    </source>
</evidence>
<dbReference type="PANTHER" id="PTHR10972:SF148">
    <property type="entry name" value="OXYSTEROL-BINDING PROTEIN 9"/>
    <property type="match status" value="1"/>
</dbReference>
<evidence type="ECO:0000313" key="2">
    <source>
        <dbReference type="EMBL" id="KAK8888001.1"/>
    </source>
</evidence>
<evidence type="ECO:0000256" key="1">
    <source>
        <dbReference type="SAM" id="Coils"/>
    </source>
</evidence>
<name>A0ABR2KAT0_9EUKA</name>
<keyword evidence="1" id="KW-0175">Coiled coil</keyword>
<dbReference type="SUPFAM" id="SSF144000">
    <property type="entry name" value="Oxysterol-binding protein-like"/>
    <property type="match status" value="1"/>
</dbReference>
<evidence type="ECO:0008006" key="4">
    <source>
        <dbReference type="Google" id="ProtNLM"/>
    </source>
</evidence>